<feature type="signal peptide" evidence="2">
    <location>
        <begin position="1"/>
        <end position="22"/>
    </location>
</feature>
<keyword evidence="2" id="KW-0732">Signal</keyword>
<accession>A0A061DZT4</accession>
<evidence type="ECO:0000256" key="2">
    <source>
        <dbReference type="SAM" id="SignalP"/>
    </source>
</evidence>
<dbReference type="SMART" id="SM00452">
    <property type="entry name" value="STI"/>
    <property type="match status" value="1"/>
</dbReference>
<dbReference type="Gramene" id="EOX97586">
    <property type="protein sequence ID" value="EOX97586"/>
    <property type="gene ID" value="TCM_006569"/>
</dbReference>
<dbReference type="MEROPS" id="I03.030"/>
<evidence type="ECO:0000256" key="1">
    <source>
        <dbReference type="ARBA" id="ARBA00005440"/>
    </source>
</evidence>
<reference evidence="3 4" key="1">
    <citation type="journal article" date="2013" name="Genome Biol.">
        <title>The genome sequence of the most widely cultivated cacao type and its use to identify candidate genes regulating pod color.</title>
        <authorList>
            <person name="Motamayor J.C."/>
            <person name="Mockaitis K."/>
            <person name="Schmutz J."/>
            <person name="Haiminen N."/>
            <person name="Iii D.L."/>
            <person name="Cornejo O."/>
            <person name="Findley S.D."/>
            <person name="Zheng P."/>
            <person name="Utro F."/>
            <person name="Royaert S."/>
            <person name="Saski C."/>
            <person name="Jenkins J."/>
            <person name="Podicheti R."/>
            <person name="Zhao M."/>
            <person name="Scheffler B.E."/>
            <person name="Stack J.C."/>
            <person name="Feltus F.A."/>
            <person name="Mustiga G.M."/>
            <person name="Amores F."/>
            <person name="Phillips W."/>
            <person name="Marelli J.P."/>
            <person name="May G.D."/>
            <person name="Shapiro H."/>
            <person name="Ma J."/>
            <person name="Bustamante C.D."/>
            <person name="Schnell R.J."/>
            <person name="Main D."/>
            <person name="Gilbert D."/>
            <person name="Parida L."/>
            <person name="Kuhn D.N."/>
        </authorList>
    </citation>
    <scope>NUCLEOTIDE SEQUENCE [LARGE SCALE GENOMIC DNA]</scope>
    <source>
        <strain evidence="4">cv. Matina 1-6</strain>
    </source>
</reference>
<dbReference type="GO" id="GO:0004866">
    <property type="term" value="F:endopeptidase inhibitor activity"/>
    <property type="evidence" value="ECO:0007669"/>
    <property type="project" value="InterPro"/>
</dbReference>
<dbReference type="STRING" id="3641.A0A061DZT4"/>
<keyword evidence="4" id="KW-1185">Reference proteome</keyword>
<sequence>MMKTTLAMLLLLLFVFLSKSSAADEDGPVYDLNSDELCPGVEYYVVPAIWGAGGGGLYLGKGRNQTCPYDVVQEKPALPVTFSPVDTKGGVIHGSADLNIRFIPPGPTACSQSTVWEVDSYDGSRGECEIGRYSSGFDPLIPLVLSDNELPFVFIKAGHEVLKQVVHI</sequence>
<dbReference type="InterPro" id="IPR002160">
    <property type="entry name" value="Prot_inh_Kunz-lg"/>
</dbReference>
<dbReference type="EMBL" id="CM001880">
    <property type="protein sequence ID" value="EOX97586.1"/>
    <property type="molecule type" value="Genomic_DNA"/>
</dbReference>
<evidence type="ECO:0000313" key="3">
    <source>
        <dbReference type="EMBL" id="EOX97586.1"/>
    </source>
</evidence>
<dbReference type="AlphaFoldDB" id="A0A061DZT4"/>
<dbReference type="Gene3D" id="2.80.10.50">
    <property type="match status" value="1"/>
</dbReference>
<dbReference type="PANTHER" id="PTHR33107:SF28">
    <property type="entry name" value="CYSTEINE PROTEASE INHIBITOR 8-LIKE"/>
    <property type="match status" value="1"/>
</dbReference>
<dbReference type="InParanoid" id="A0A061DZT4"/>
<proteinExistence type="inferred from homology"/>
<dbReference type="Proteomes" id="UP000026915">
    <property type="component" value="Chromosome 2"/>
</dbReference>
<dbReference type="Pfam" id="PF00197">
    <property type="entry name" value="Kunitz_legume"/>
    <property type="match status" value="1"/>
</dbReference>
<dbReference type="PANTHER" id="PTHR33107">
    <property type="entry name" value="KUNITZ TRYPSIN INHIBITOR 2"/>
    <property type="match status" value="1"/>
</dbReference>
<feature type="chain" id="PRO_5001596435" evidence="2">
    <location>
        <begin position="23"/>
        <end position="168"/>
    </location>
</feature>
<comment type="similarity">
    <text evidence="1">Belongs to the protease inhibitor I3 (leguminous Kunitz-type inhibitor) family.</text>
</comment>
<organism evidence="3 4">
    <name type="scientific">Theobroma cacao</name>
    <name type="common">Cacao</name>
    <name type="synonym">Cocoa</name>
    <dbReference type="NCBI Taxonomy" id="3641"/>
    <lineage>
        <taxon>Eukaryota</taxon>
        <taxon>Viridiplantae</taxon>
        <taxon>Streptophyta</taxon>
        <taxon>Embryophyta</taxon>
        <taxon>Tracheophyta</taxon>
        <taxon>Spermatophyta</taxon>
        <taxon>Magnoliopsida</taxon>
        <taxon>eudicotyledons</taxon>
        <taxon>Gunneridae</taxon>
        <taxon>Pentapetalae</taxon>
        <taxon>rosids</taxon>
        <taxon>malvids</taxon>
        <taxon>Malvales</taxon>
        <taxon>Malvaceae</taxon>
        <taxon>Byttnerioideae</taxon>
        <taxon>Theobroma</taxon>
    </lineage>
</organism>
<dbReference type="SUPFAM" id="SSF50386">
    <property type="entry name" value="STI-like"/>
    <property type="match status" value="1"/>
</dbReference>
<dbReference type="InterPro" id="IPR011065">
    <property type="entry name" value="Kunitz_inhibitor_STI-like_sf"/>
</dbReference>
<dbReference type="HOGENOM" id="CLU_1589359_0_0_1"/>
<name>A0A061DZT4_THECC</name>
<protein>
    <submittedName>
        <fullName evidence="3">21 kDa seed protein, putative</fullName>
    </submittedName>
</protein>
<gene>
    <name evidence="3" type="ORF">TCM_006569</name>
</gene>
<evidence type="ECO:0000313" key="4">
    <source>
        <dbReference type="Proteomes" id="UP000026915"/>
    </source>
</evidence>